<evidence type="ECO:0000256" key="2">
    <source>
        <dbReference type="ARBA" id="ARBA00008335"/>
    </source>
</evidence>
<dbReference type="Gene3D" id="1.20.1250.20">
    <property type="entry name" value="MFS general substrate transporter like domains"/>
    <property type="match status" value="1"/>
</dbReference>
<dbReference type="PANTHER" id="PTHR23514">
    <property type="entry name" value="BYPASS OF STOP CODON PROTEIN 6"/>
    <property type="match status" value="1"/>
</dbReference>
<name>A0A0C2W2W8_SERVB</name>
<keyword evidence="9" id="KW-1185">Reference proteome</keyword>
<feature type="transmembrane region" description="Helical" evidence="7">
    <location>
        <begin position="70"/>
        <end position="94"/>
    </location>
</feature>
<evidence type="ECO:0000256" key="6">
    <source>
        <dbReference type="ARBA" id="ARBA00023136"/>
    </source>
</evidence>
<dbReference type="GO" id="GO:0016020">
    <property type="term" value="C:membrane"/>
    <property type="evidence" value="ECO:0007669"/>
    <property type="project" value="TreeGrafter"/>
</dbReference>
<evidence type="ECO:0000313" key="8">
    <source>
        <dbReference type="EMBL" id="KIM20838.1"/>
    </source>
</evidence>
<sequence>MSRYSQGSVVETVQVDVQASLDHPDIKSVYTPSVVGTPLGLASNPLSRQVTTLGDEEETRAKARRHALRVMSAFMVCFAAGWGDGVTGVVLPYIKSQFGLSYTLSGLLFVAVSCGYVMTAFTFERATNAFGRFPTTARRPLFFPFFPILHRGSEASLGFSLPQGRWFLMMAATFIHACFFLTSASSTTFPGVLAGFCMNGFAKGNMISTLYVGHPLLYRLE</sequence>
<feature type="transmembrane region" description="Helical" evidence="7">
    <location>
        <begin position="100"/>
        <end position="123"/>
    </location>
</feature>
<dbReference type="HOGENOM" id="CLU_1251341_0_0_1"/>
<evidence type="ECO:0000256" key="1">
    <source>
        <dbReference type="ARBA" id="ARBA00004127"/>
    </source>
</evidence>
<dbReference type="GO" id="GO:0012505">
    <property type="term" value="C:endomembrane system"/>
    <property type="evidence" value="ECO:0007669"/>
    <property type="project" value="UniProtKB-SubCell"/>
</dbReference>
<evidence type="ECO:0000313" key="9">
    <source>
        <dbReference type="Proteomes" id="UP000054097"/>
    </source>
</evidence>
<keyword evidence="5 7" id="KW-1133">Transmembrane helix</keyword>
<evidence type="ECO:0008006" key="10">
    <source>
        <dbReference type="Google" id="ProtNLM"/>
    </source>
</evidence>
<proteinExistence type="inferred from homology"/>
<evidence type="ECO:0000256" key="7">
    <source>
        <dbReference type="SAM" id="Phobius"/>
    </source>
</evidence>
<reference evidence="8 9" key="1">
    <citation type="submission" date="2014-04" db="EMBL/GenBank/DDBJ databases">
        <authorList>
            <consortium name="DOE Joint Genome Institute"/>
            <person name="Kuo A."/>
            <person name="Zuccaro A."/>
            <person name="Kohler A."/>
            <person name="Nagy L.G."/>
            <person name="Floudas D."/>
            <person name="Copeland A."/>
            <person name="Barry K.W."/>
            <person name="Cichocki N."/>
            <person name="Veneault-Fourrey C."/>
            <person name="LaButti K."/>
            <person name="Lindquist E.A."/>
            <person name="Lipzen A."/>
            <person name="Lundell T."/>
            <person name="Morin E."/>
            <person name="Murat C."/>
            <person name="Sun H."/>
            <person name="Tunlid A."/>
            <person name="Henrissat B."/>
            <person name="Grigoriev I.V."/>
            <person name="Hibbett D.S."/>
            <person name="Martin F."/>
            <person name="Nordberg H.P."/>
            <person name="Cantor M.N."/>
            <person name="Hua S.X."/>
        </authorList>
    </citation>
    <scope>NUCLEOTIDE SEQUENCE [LARGE SCALE GENOMIC DNA]</scope>
    <source>
        <strain evidence="8 9">MAFF 305830</strain>
    </source>
</reference>
<dbReference type="Proteomes" id="UP000054097">
    <property type="component" value="Unassembled WGS sequence"/>
</dbReference>
<protein>
    <recommendedName>
        <fullName evidence="10">Major facilitator superfamily (MFS) profile domain-containing protein</fullName>
    </recommendedName>
</protein>
<dbReference type="PANTHER" id="PTHR23514:SF3">
    <property type="entry name" value="BYPASS OF STOP CODON PROTEIN 6"/>
    <property type="match status" value="1"/>
</dbReference>
<dbReference type="AlphaFoldDB" id="A0A0C2W2W8"/>
<keyword evidence="4 7" id="KW-0812">Transmembrane</keyword>
<dbReference type="InterPro" id="IPR036259">
    <property type="entry name" value="MFS_trans_sf"/>
</dbReference>
<reference evidence="9" key="2">
    <citation type="submission" date="2015-01" db="EMBL/GenBank/DDBJ databases">
        <title>Evolutionary Origins and Diversification of the Mycorrhizal Mutualists.</title>
        <authorList>
            <consortium name="DOE Joint Genome Institute"/>
            <consortium name="Mycorrhizal Genomics Consortium"/>
            <person name="Kohler A."/>
            <person name="Kuo A."/>
            <person name="Nagy L.G."/>
            <person name="Floudas D."/>
            <person name="Copeland A."/>
            <person name="Barry K.W."/>
            <person name="Cichocki N."/>
            <person name="Veneault-Fourrey C."/>
            <person name="LaButti K."/>
            <person name="Lindquist E.A."/>
            <person name="Lipzen A."/>
            <person name="Lundell T."/>
            <person name="Morin E."/>
            <person name="Murat C."/>
            <person name="Riley R."/>
            <person name="Ohm R."/>
            <person name="Sun H."/>
            <person name="Tunlid A."/>
            <person name="Henrissat B."/>
            <person name="Grigoriev I.V."/>
            <person name="Hibbett D.S."/>
            <person name="Martin F."/>
        </authorList>
    </citation>
    <scope>NUCLEOTIDE SEQUENCE [LARGE SCALE GENOMIC DNA]</scope>
    <source>
        <strain evidence="9">MAFF 305830</strain>
    </source>
</reference>
<evidence type="ECO:0000256" key="4">
    <source>
        <dbReference type="ARBA" id="ARBA00022692"/>
    </source>
</evidence>
<gene>
    <name evidence="8" type="ORF">M408DRAFT_333782</name>
</gene>
<dbReference type="InterPro" id="IPR051788">
    <property type="entry name" value="MFS_Transporter"/>
</dbReference>
<comment type="subcellular location">
    <subcellularLocation>
        <location evidence="1">Endomembrane system</location>
        <topology evidence="1">Multi-pass membrane protein</topology>
    </subcellularLocation>
</comment>
<comment type="similarity">
    <text evidence="2">Belongs to the major facilitator superfamily.</text>
</comment>
<evidence type="ECO:0000256" key="3">
    <source>
        <dbReference type="ARBA" id="ARBA00022448"/>
    </source>
</evidence>
<dbReference type="EMBL" id="KN824405">
    <property type="protein sequence ID" value="KIM20838.1"/>
    <property type="molecule type" value="Genomic_DNA"/>
</dbReference>
<evidence type="ECO:0000256" key="5">
    <source>
        <dbReference type="ARBA" id="ARBA00022989"/>
    </source>
</evidence>
<feature type="transmembrane region" description="Helical" evidence="7">
    <location>
        <begin position="166"/>
        <end position="186"/>
    </location>
</feature>
<keyword evidence="6 7" id="KW-0472">Membrane</keyword>
<dbReference type="OrthoDB" id="413079at2759"/>
<keyword evidence="3" id="KW-0813">Transport</keyword>
<accession>A0A0C2W2W8</accession>
<organism evidence="8 9">
    <name type="scientific">Serendipita vermifera MAFF 305830</name>
    <dbReference type="NCBI Taxonomy" id="933852"/>
    <lineage>
        <taxon>Eukaryota</taxon>
        <taxon>Fungi</taxon>
        <taxon>Dikarya</taxon>
        <taxon>Basidiomycota</taxon>
        <taxon>Agaricomycotina</taxon>
        <taxon>Agaricomycetes</taxon>
        <taxon>Sebacinales</taxon>
        <taxon>Serendipitaceae</taxon>
        <taxon>Serendipita</taxon>
    </lineage>
</organism>
<dbReference type="SUPFAM" id="SSF103473">
    <property type="entry name" value="MFS general substrate transporter"/>
    <property type="match status" value="1"/>
</dbReference>